<dbReference type="AlphaFoldDB" id="A0A0C3RYY7"/>
<evidence type="ECO:0008006" key="4">
    <source>
        <dbReference type="Google" id="ProtNLM"/>
    </source>
</evidence>
<feature type="signal peptide" evidence="1">
    <location>
        <begin position="1"/>
        <end position="19"/>
    </location>
</feature>
<evidence type="ECO:0000313" key="2">
    <source>
        <dbReference type="EMBL" id="KIP01532.1"/>
    </source>
</evidence>
<name>A0A0C3RYY7_PHLG1</name>
<keyword evidence="3" id="KW-1185">Reference proteome</keyword>
<evidence type="ECO:0000313" key="3">
    <source>
        <dbReference type="Proteomes" id="UP000053257"/>
    </source>
</evidence>
<gene>
    <name evidence="2" type="ORF">PHLGIDRAFT_349127</name>
</gene>
<evidence type="ECO:0000256" key="1">
    <source>
        <dbReference type="SAM" id="SignalP"/>
    </source>
</evidence>
<dbReference type="EMBL" id="KN840771">
    <property type="protein sequence ID" value="KIP01532.1"/>
    <property type="molecule type" value="Genomic_DNA"/>
</dbReference>
<feature type="chain" id="PRO_5002178105" description="Ubiquitin 3 binding protein But2 C-terminal domain-containing protein" evidence="1">
    <location>
        <begin position="20"/>
        <end position="201"/>
    </location>
</feature>
<protein>
    <recommendedName>
        <fullName evidence="4">Ubiquitin 3 binding protein But2 C-terminal domain-containing protein</fullName>
    </recommendedName>
</protein>
<proteinExistence type="predicted"/>
<dbReference type="HOGENOM" id="CLU_111198_0_0_1"/>
<sequence>MVFRTTVVVLTAVAAAVSAAPSVLRKRQGPSSYNPTCEGTPAGSRAFVNDFRLTALNTTLPNANTTGVPLVIGSVSATTGAESYSLSTYASYPYNQRPNLELFEGRLFAWGSDQYDAVAGVPLSGSVLEFIAPPQGISEQAFCVTPRGSDLYSLAVNGDTTSWSLCPDGHSGGQVRVVYNATENSNGCYSIELLLSDATVA</sequence>
<organism evidence="2 3">
    <name type="scientific">Phlebiopsis gigantea (strain 11061_1 CR5-6)</name>
    <name type="common">White-rot fungus</name>
    <name type="synonym">Peniophora gigantea</name>
    <dbReference type="NCBI Taxonomy" id="745531"/>
    <lineage>
        <taxon>Eukaryota</taxon>
        <taxon>Fungi</taxon>
        <taxon>Dikarya</taxon>
        <taxon>Basidiomycota</taxon>
        <taxon>Agaricomycotina</taxon>
        <taxon>Agaricomycetes</taxon>
        <taxon>Polyporales</taxon>
        <taxon>Phanerochaetaceae</taxon>
        <taxon>Phlebiopsis</taxon>
    </lineage>
</organism>
<dbReference type="Proteomes" id="UP000053257">
    <property type="component" value="Unassembled WGS sequence"/>
</dbReference>
<accession>A0A0C3RYY7</accession>
<reference evidence="2 3" key="1">
    <citation type="journal article" date="2014" name="PLoS Genet.">
        <title>Analysis of the Phlebiopsis gigantea genome, transcriptome and secretome provides insight into its pioneer colonization strategies of wood.</title>
        <authorList>
            <person name="Hori C."/>
            <person name="Ishida T."/>
            <person name="Igarashi K."/>
            <person name="Samejima M."/>
            <person name="Suzuki H."/>
            <person name="Master E."/>
            <person name="Ferreira P."/>
            <person name="Ruiz-Duenas F.J."/>
            <person name="Held B."/>
            <person name="Canessa P."/>
            <person name="Larrondo L.F."/>
            <person name="Schmoll M."/>
            <person name="Druzhinina I.S."/>
            <person name="Kubicek C.P."/>
            <person name="Gaskell J.A."/>
            <person name="Kersten P."/>
            <person name="St John F."/>
            <person name="Glasner J."/>
            <person name="Sabat G."/>
            <person name="Splinter BonDurant S."/>
            <person name="Syed K."/>
            <person name="Yadav J."/>
            <person name="Mgbeahuruike A.C."/>
            <person name="Kovalchuk A."/>
            <person name="Asiegbu F.O."/>
            <person name="Lackner G."/>
            <person name="Hoffmeister D."/>
            <person name="Rencoret J."/>
            <person name="Gutierrez A."/>
            <person name="Sun H."/>
            <person name="Lindquist E."/>
            <person name="Barry K."/>
            <person name="Riley R."/>
            <person name="Grigoriev I.V."/>
            <person name="Henrissat B."/>
            <person name="Kues U."/>
            <person name="Berka R.M."/>
            <person name="Martinez A.T."/>
            <person name="Covert S.F."/>
            <person name="Blanchette R.A."/>
            <person name="Cullen D."/>
        </authorList>
    </citation>
    <scope>NUCLEOTIDE SEQUENCE [LARGE SCALE GENOMIC DNA]</scope>
    <source>
        <strain evidence="2 3">11061_1 CR5-6</strain>
    </source>
</reference>
<keyword evidence="1" id="KW-0732">Signal</keyword>